<keyword evidence="3" id="KW-1185">Reference proteome</keyword>
<evidence type="ECO:0000313" key="3">
    <source>
        <dbReference type="Proteomes" id="UP001165083"/>
    </source>
</evidence>
<dbReference type="Proteomes" id="UP001165083">
    <property type="component" value="Unassembled WGS sequence"/>
</dbReference>
<dbReference type="AlphaFoldDB" id="A0A9W7CS48"/>
<name>A0A9W7CS48_9STRA</name>
<sequence length="244" mass="27480">MQNPDVVVVPLIKAQREVDELPTDKHTHQLWVRRSSTLIPTVYFNKSGRATWVKVTNVSDRRAWCPAHYIFAWWVPIGELPITDGFVQLHTKKYHEWQVIAYGSSKDSQFLGKERQLYEAWLAQQPPVVERRSYEAPAGVQRRPEDVLSGLTCEEQWKKLDEARGVQDTATSAQVDEILSNYCASDTSSQIANVACSANAVSIGTSSETGLHGMETTDTRSANERSSTNTDPRITVDDIWRASD</sequence>
<dbReference type="OrthoDB" id="140939at2759"/>
<accession>A0A9W7CS48</accession>
<gene>
    <name evidence="2" type="ORF">Plil01_001630800</name>
</gene>
<feature type="region of interest" description="Disordered" evidence="1">
    <location>
        <begin position="205"/>
        <end position="244"/>
    </location>
</feature>
<protein>
    <submittedName>
        <fullName evidence="2">Unnamed protein product</fullName>
    </submittedName>
</protein>
<feature type="compositionally biased region" description="Basic and acidic residues" evidence="1">
    <location>
        <begin position="234"/>
        <end position="244"/>
    </location>
</feature>
<evidence type="ECO:0000256" key="1">
    <source>
        <dbReference type="SAM" id="MobiDB-lite"/>
    </source>
</evidence>
<evidence type="ECO:0000313" key="2">
    <source>
        <dbReference type="EMBL" id="GMF39391.1"/>
    </source>
</evidence>
<dbReference type="EMBL" id="BSXW01001829">
    <property type="protein sequence ID" value="GMF39391.1"/>
    <property type="molecule type" value="Genomic_DNA"/>
</dbReference>
<proteinExistence type="predicted"/>
<organism evidence="2 3">
    <name type="scientific">Phytophthora lilii</name>
    <dbReference type="NCBI Taxonomy" id="2077276"/>
    <lineage>
        <taxon>Eukaryota</taxon>
        <taxon>Sar</taxon>
        <taxon>Stramenopiles</taxon>
        <taxon>Oomycota</taxon>
        <taxon>Peronosporomycetes</taxon>
        <taxon>Peronosporales</taxon>
        <taxon>Peronosporaceae</taxon>
        <taxon>Phytophthora</taxon>
    </lineage>
</organism>
<reference evidence="2" key="1">
    <citation type="submission" date="2023-04" db="EMBL/GenBank/DDBJ databases">
        <title>Phytophthora lilii NBRC 32176.</title>
        <authorList>
            <person name="Ichikawa N."/>
            <person name="Sato H."/>
            <person name="Tonouchi N."/>
        </authorList>
    </citation>
    <scope>NUCLEOTIDE SEQUENCE</scope>
    <source>
        <strain evidence="2">NBRC 32176</strain>
    </source>
</reference>
<comment type="caution">
    <text evidence="2">The sequence shown here is derived from an EMBL/GenBank/DDBJ whole genome shotgun (WGS) entry which is preliminary data.</text>
</comment>